<protein>
    <submittedName>
        <fullName evidence="1">Uncharacterized protein</fullName>
    </submittedName>
</protein>
<name>A0ACC8X974_9FIRM</name>
<gene>
    <name evidence="1" type="ORF">AN396_10215</name>
</gene>
<keyword evidence="2" id="KW-1185">Reference proteome</keyword>
<evidence type="ECO:0000313" key="1">
    <source>
        <dbReference type="EMBL" id="ONI38659.1"/>
    </source>
</evidence>
<proteinExistence type="predicted"/>
<reference evidence="1" key="1">
    <citation type="submission" date="2016-08" db="EMBL/GenBank/DDBJ databases">
        <authorList>
            <person name="Ngugi D.K."/>
            <person name="Miyake S."/>
            <person name="Stingl U."/>
        </authorList>
    </citation>
    <scope>NUCLEOTIDE SEQUENCE</scope>
    <source>
        <strain evidence="1">SCG-B11WGA-EpuloA1</strain>
    </source>
</reference>
<comment type="caution">
    <text evidence="1">The sequence shown here is derived from an EMBL/GenBank/DDBJ whole genome shotgun (WGS) entry which is preliminary data.</text>
</comment>
<dbReference type="EMBL" id="LJDB01000081">
    <property type="protein sequence ID" value="ONI38659.1"/>
    <property type="molecule type" value="Genomic_DNA"/>
</dbReference>
<evidence type="ECO:0000313" key="2">
    <source>
        <dbReference type="Proteomes" id="UP000188605"/>
    </source>
</evidence>
<organism evidence="1 2">
    <name type="scientific">Candidatus Epulonipiscium fishelsonii</name>
    <dbReference type="NCBI Taxonomy" id="77094"/>
    <lineage>
        <taxon>Bacteria</taxon>
        <taxon>Bacillati</taxon>
        <taxon>Bacillota</taxon>
        <taxon>Clostridia</taxon>
        <taxon>Lachnospirales</taxon>
        <taxon>Lachnospiraceae</taxon>
        <taxon>Candidatus Epulonipiscium</taxon>
    </lineage>
</organism>
<accession>A0ACC8X974</accession>
<dbReference type="Proteomes" id="UP000188605">
    <property type="component" value="Unassembled WGS sequence"/>
</dbReference>
<sequence length="191" mass="20812">MVKIAFLSAIAAILLQFGIKLPILFPSFLEVDFSEVPALVGMLTINPMAGVIIVTLKNVLKILLFGSSTGFVGEFANWVVSLGYILPIMLLIKKDNSLKSVTAGVTLGVISMGIVGGLMNYYVMLDFYSAFMPMEAIIEMGHAIFSPINDKLTLVLYSMVPFNIFKGTIISITSIVLLKSLYPALRKIRIA</sequence>